<gene>
    <name evidence="2" type="ORF">VKT23_006478</name>
</gene>
<reference evidence="2 3" key="1">
    <citation type="submission" date="2024-01" db="EMBL/GenBank/DDBJ databases">
        <title>A draft genome for the cacao thread blight pathogen Marasmiellus scandens.</title>
        <authorList>
            <person name="Baruah I.K."/>
            <person name="Leung J."/>
            <person name="Bukari Y."/>
            <person name="Amoako-Attah I."/>
            <person name="Meinhardt L.W."/>
            <person name="Bailey B.A."/>
            <person name="Cohen S.P."/>
        </authorList>
    </citation>
    <scope>NUCLEOTIDE SEQUENCE [LARGE SCALE GENOMIC DNA]</scope>
    <source>
        <strain evidence="2 3">GH-19</strain>
    </source>
</reference>
<feature type="domain" description="Heterokaryon incompatibility" evidence="1">
    <location>
        <begin position="138"/>
        <end position="229"/>
    </location>
</feature>
<accession>A0ABR1JS95</accession>
<evidence type="ECO:0000313" key="3">
    <source>
        <dbReference type="Proteomes" id="UP001498398"/>
    </source>
</evidence>
<dbReference type="PANTHER" id="PTHR10622:SF10">
    <property type="entry name" value="HET DOMAIN-CONTAINING PROTEIN"/>
    <property type="match status" value="1"/>
</dbReference>
<dbReference type="PANTHER" id="PTHR10622">
    <property type="entry name" value="HET DOMAIN-CONTAINING PROTEIN"/>
    <property type="match status" value="1"/>
</dbReference>
<name>A0ABR1JS95_9AGAR</name>
<evidence type="ECO:0000313" key="2">
    <source>
        <dbReference type="EMBL" id="KAK7464310.1"/>
    </source>
</evidence>
<proteinExistence type="predicted"/>
<sequence length="234" mass="26771">MQPKRDCPKIKYDEEQVILPILVDPSSPVDISSPLLPPHYFYPPSPYLSFLSQLYYRNRGLLPGKYNELPYSSLSKDEPAHSYVAHRLVHQEEGKLKAIKNSTSSTLMTSTDICPRRFIDTHTFQLVEFGENSVIPPYAILSHTWTKGEEIVYEEFTHPRGETFSKQGYRKILAACQQAHQDGIHYIWVDTCCIEQGNHADVAVNIMSMYAYYQNAEVCYAYLADVVHDAVMSL</sequence>
<keyword evidence="3" id="KW-1185">Reference proteome</keyword>
<dbReference type="Pfam" id="PF06985">
    <property type="entry name" value="HET"/>
    <property type="match status" value="1"/>
</dbReference>
<protein>
    <recommendedName>
        <fullName evidence="1">Heterokaryon incompatibility domain-containing protein</fullName>
    </recommendedName>
</protein>
<dbReference type="Proteomes" id="UP001498398">
    <property type="component" value="Unassembled WGS sequence"/>
</dbReference>
<dbReference type="InterPro" id="IPR010730">
    <property type="entry name" value="HET"/>
</dbReference>
<comment type="caution">
    <text evidence="2">The sequence shown here is derived from an EMBL/GenBank/DDBJ whole genome shotgun (WGS) entry which is preliminary data.</text>
</comment>
<evidence type="ECO:0000259" key="1">
    <source>
        <dbReference type="Pfam" id="PF06985"/>
    </source>
</evidence>
<organism evidence="2 3">
    <name type="scientific">Marasmiellus scandens</name>
    <dbReference type="NCBI Taxonomy" id="2682957"/>
    <lineage>
        <taxon>Eukaryota</taxon>
        <taxon>Fungi</taxon>
        <taxon>Dikarya</taxon>
        <taxon>Basidiomycota</taxon>
        <taxon>Agaricomycotina</taxon>
        <taxon>Agaricomycetes</taxon>
        <taxon>Agaricomycetidae</taxon>
        <taxon>Agaricales</taxon>
        <taxon>Marasmiineae</taxon>
        <taxon>Omphalotaceae</taxon>
        <taxon>Marasmiellus</taxon>
    </lineage>
</organism>
<dbReference type="EMBL" id="JBANRG010000008">
    <property type="protein sequence ID" value="KAK7464310.1"/>
    <property type="molecule type" value="Genomic_DNA"/>
</dbReference>